<dbReference type="Gene3D" id="3.40.50.1910">
    <property type="match status" value="1"/>
</dbReference>
<evidence type="ECO:0000313" key="7">
    <source>
        <dbReference type="EMBL" id="SSX26745.1"/>
    </source>
</evidence>
<evidence type="ECO:0000256" key="4">
    <source>
        <dbReference type="ARBA" id="ARBA00022927"/>
    </source>
</evidence>
<name>A0A336M948_CULSO</name>
<dbReference type="AlphaFoldDB" id="A0A336M948"/>
<evidence type="ECO:0000256" key="3">
    <source>
        <dbReference type="ARBA" id="ARBA00022448"/>
    </source>
</evidence>
<proteinExistence type="inferred from homology"/>
<comment type="subcellular location">
    <subcellularLocation>
        <location evidence="1">Endomembrane system</location>
        <topology evidence="1">Peripheral membrane protein</topology>
    </subcellularLocation>
</comment>
<reference evidence="7" key="1">
    <citation type="submission" date="2018-07" db="EMBL/GenBank/DDBJ databases">
        <authorList>
            <person name="Quirk P.G."/>
            <person name="Krulwich T.A."/>
        </authorList>
    </citation>
    <scope>NUCLEOTIDE SEQUENCE</scope>
</reference>
<evidence type="ECO:0000256" key="5">
    <source>
        <dbReference type="ARBA" id="ARBA00023136"/>
    </source>
</evidence>
<dbReference type="GO" id="GO:0016192">
    <property type="term" value="P:vesicle-mediated transport"/>
    <property type="evidence" value="ECO:0007669"/>
    <property type="project" value="InterPro"/>
</dbReference>
<dbReference type="InterPro" id="IPR043154">
    <property type="entry name" value="Sec-1-like_dom1"/>
</dbReference>
<dbReference type="Gene3D" id="3.90.830.10">
    <property type="entry name" value="Syntaxin Binding Protein 1, Chain A, domain 2"/>
    <property type="match status" value="1"/>
</dbReference>
<dbReference type="GO" id="GO:0015031">
    <property type="term" value="P:protein transport"/>
    <property type="evidence" value="ECO:0007669"/>
    <property type="project" value="UniProtKB-KW"/>
</dbReference>
<gene>
    <name evidence="7" type="primary">CSON013811</name>
</gene>
<dbReference type="VEuPathDB" id="VectorBase:CSON013811"/>
<evidence type="ECO:0000256" key="1">
    <source>
        <dbReference type="ARBA" id="ARBA00004184"/>
    </source>
</evidence>
<dbReference type="GO" id="GO:0012505">
    <property type="term" value="C:endomembrane system"/>
    <property type="evidence" value="ECO:0007669"/>
    <property type="project" value="UniProtKB-SubCell"/>
</dbReference>
<organism evidence="7">
    <name type="scientific">Culicoides sonorensis</name>
    <name type="common">Biting midge</name>
    <dbReference type="NCBI Taxonomy" id="179676"/>
    <lineage>
        <taxon>Eukaryota</taxon>
        <taxon>Metazoa</taxon>
        <taxon>Ecdysozoa</taxon>
        <taxon>Arthropoda</taxon>
        <taxon>Hexapoda</taxon>
        <taxon>Insecta</taxon>
        <taxon>Pterygota</taxon>
        <taxon>Neoptera</taxon>
        <taxon>Endopterygota</taxon>
        <taxon>Diptera</taxon>
        <taxon>Nematocera</taxon>
        <taxon>Chironomoidea</taxon>
        <taxon>Ceratopogonidae</taxon>
        <taxon>Ceratopogoninae</taxon>
        <taxon>Culicoides</taxon>
        <taxon>Monoculicoides</taxon>
    </lineage>
</organism>
<dbReference type="OMA" id="VHQLNNA"/>
<dbReference type="PIRSF" id="PIRSF005715">
    <property type="entry name" value="VPS45_Sec1"/>
    <property type="match status" value="1"/>
</dbReference>
<keyword evidence="5" id="KW-0472">Membrane</keyword>
<dbReference type="Pfam" id="PF00995">
    <property type="entry name" value="Sec1"/>
    <property type="match status" value="1"/>
</dbReference>
<dbReference type="InterPro" id="IPR036045">
    <property type="entry name" value="Sec1-like_sf"/>
</dbReference>
<dbReference type="FunFam" id="3.90.830.10:FF:000002">
    <property type="entry name" value="Vacuolar protein sorting-associated protein 45"/>
    <property type="match status" value="1"/>
</dbReference>
<comment type="similarity">
    <text evidence="2">Belongs to the STXBP/unc-18/SEC1 family.</text>
</comment>
<keyword evidence="4" id="KW-0653">Protein transport</keyword>
<evidence type="ECO:0000256" key="6">
    <source>
        <dbReference type="ARBA" id="ARBA00073001"/>
    </source>
</evidence>
<dbReference type="GO" id="GO:0031410">
    <property type="term" value="C:cytoplasmic vesicle"/>
    <property type="evidence" value="ECO:0007669"/>
    <property type="project" value="UniProtKB-ARBA"/>
</dbReference>
<keyword evidence="3" id="KW-0813">Transport</keyword>
<dbReference type="Gene3D" id="1.25.40.60">
    <property type="match status" value="1"/>
</dbReference>
<sequence>MDIIKAVQLYLDKIVAECGPGMKVLLMDKETTSIISMVFSQSEMMQKDVFLFERIDGGRSNERMKYLKCIVFLRPTSENISRLSAELENPKYGSYYLYFSNVLPRTDVKLLAEKDQSESVREIKEVYADYLAVNKDLFSLNIPTSLNALTWIPSALNRSVDGIISILLALKFRPTIRYRGSSVPAQTLGKKIYDMMNKETALFSFRPPDDGVPPPLLLILDRRDDPVTPLLNQWTYQAMVHELLTIHNNRVDLSKVKDVPKELKEVVLSADQDEVYAKNLYSNFGEIASVIKTMMDEFQVKAKDQRKIESIADMKNFVESYPQFKKMSGTVTKHLVVISELSLQVHKQNLFEISELEQEIACRSDHSAQLQRVTKLIADENVNLHNALRLVLLYALRYERHANCGTAGLLQKIKARGGKAFLVPRILEYVTQSGRQDLFDITNLSDAVKMTRKLIKGLKEVENVYTQHNCLLKEVLDEVFKGRPLDPQFPTIGNQLAYRRPPQEVIVFTIGGVTYEEAYEVHKLNTAGYKVILGGTTIHNSHTFLNELLDATNGIQFKHTRPLQAFHSPEGV</sequence>
<protein>
    <recommendedName>
        <fullName evidence="6">Vacuolar protein sorting-associated protein 45</fullName>
    </recommendedName>
</protein>
<dbReference type="EMBL" id="UFQT01000718">
    <property type="protein sequence ID" value="SSX26745.1"/>
    <property type="molecule type" value="Genomic_DNA"/>
</dbReference>
<accession>A0A336M948</accession>
<dbReference type="SUPFAM" id="SSF56815">
    <property type="entry name" value="Sec1/munc18-like (SM) proteins"/>
    <property type="match status" value="1"/>
</dbReference>
<dbReference type="InterPro" id="IPR001619">
    <property type="entry name" value="Sec1-like"/>
</dbReference>
<dbReference type="InterPro" id="IPR043127">
    <property type="entry name" value="Sec-1-like_dom3a"/>
</dbReference>
<dbReference type="PANTHER" id="PTHR11679">
    <property type="entry name" value="VESICLE PROTEIN SORTING-ASSOCIATED"/>
    <property type="match status" value="1"/>
</dbReference>
<evidence type="ECO:0000256" key="2">
    <source>
        <dbReference type="ARBA" id="ARBA00009884"/>
    </source>
</evidence>
<dbReference type="Gene3D" id="3.40.50.2060">
    <property type="match status" value="1"/>
</dbReference>
<dbReference type="InterPro" id="IPR027482">
    <property type="entry name" value="Sec1-like_dom2"/>
</dbReference>